<feature type="chain" id="PRO_5039674343" description="Lipoprotein" evidence="1">
    <location>
        <begin position="31"/>
        <end position="274"/>
    </location>
</feature>
<evidence type="ECO:0000313" key="3">
    <source>
        <dbReference type="Proteomes" id="UP000824124"/>
    </source>
</evidence>
<feature type="signal peptide" evidence="1">
    <location>
        <begin position="1"/>
        <end position="30"/>
    </location>
</feature>
<accession>A0A9D1HL25</accession>
<reference evidence="2" key="2">
    <citation type="journal article" date="2021" name="PeerJ">
        <title>Extensive microbial diversity within the chicken gut microbiome revealed by metagenomics and culture.</title>
        <authorList>
            <person name="Gilroy R."/>
            <person name="Ravi A."/>
            <person name="Getino M."/>
            <person name="Pursley I."/>
            <person name="Horton D.L."/>
            <person name="Alikhan N.F."/>
            <person name="Baker D."/>
            <person name="Gharbi K."/>
            <person name="Hall N."/>
            <person name="Watson M."/>
            <person name="Adriaenssens E.M."/>
            <person name="Foster-Nyarko E."/>
            <person name="Jarju S."/>
            <person name="Secka A."/>
            <person name="Antonio M."/>
            <person name="Oren A."/>
            <person name="Chaudhuri R.R."/>
            <person name="La Ragione R."/>
            <person name="Hildebrand F."/>
            <person name="Pallen M.J."/>
        </authorList>
    </citation>
    <scope>NUCLEOTIDE SEQUENCE</scope>
    <source>
        <strain evidence="2">2830</strain>
    </source>
</reference>
<reference evidence="2" key="1">
    <citation type="submission" date="2020-10" db="EMBL/GenBank/DDBJ databases">
        <authorList>
            <person name="Gilroy R."/>
        </authorList>
    </citation>
    <scope>NUCLEOTIDE SEQUENCE</scope>
    <source>
        <strain evidence="2">2830</strain>
    </source>
</reference>
<evidence type="ECO:0008006" key="4">
    <source>
        <dbReference type="Google" id="ProtNLM"/>
    </source>
</evidence>
<dbReference type="PROSITE" id="PS51257">
    <property type="entry name" value="PROKAR_LIPOPROTEIN"/>
    <property type="match status" value="1"/>
</dbReference>
<keyword evidence="1" id="KW-0732">Signal</keyword>
<name>A0A9D1HL25_9FIRM</name>
<gene>
    <name evidence="2" type="ORF">IAB00_07210</name>
</gene>
<dbReference type="EMBL" id="DVMH01000036">
    <property type="protein sequence ID" value="HIU11002.1"/>
    <property type="molecule type" value="Genomic_DNA"/>
</dbReference>
<dbReference type="Proteomes" id="UP000824124">
    <property type="component" value="Unassembled WGS sequence"/>
</dbReference>
<comment type="caution">
    <text evidence="2">The sequence shown here is derived from an EMBL/GenBank/DDBJ whole genome shotgun (WGS) entry which is preliminary data.</text>
</comment>
<sequence length="274" mass="30653">MLVFQRGKIKALALLVIVAMCAGLCGCGKAEPETPATALAAQIHPEHLANLAFSDQQRLFWDYYTYFVMEDDRFLYHTEELRNLPDFAPGEQPDWEQAGRFLLDFTSFWYDAEGYVCWNAADLQQAADILLPGYIVLPQDNGWILYHPAQDGQKAYYQAMGWDAVGGVYYRLNTPVTEKAGVYTACFTGYAVGEFWQEELDFAPAENNDAKLCQIALSRGIDPYNFDLAAELPAIIDAGELTPCEEITVTFRLSGDGDLPLSYTSCERTELATN</sequence>
<organism evidence="2 3">
    <name type="scientific">Candidatus Avidehalobacter gallistercoris</name>
    <dbReference type="NCBI Taxonomy" id="2840694"/>
    <lineage>
        <taxon>Bacteria</taxon>
        <taxon>Bacillati</taxon>
        <taxon>Bacillota</taxon>
        <taxon>Clostridia</taxon>
        <taxon>Eubacteriales</taxon>
        <taxon>Peptococcaceae</taxon>
        <taxon>Peptococcaceae incertae sedis</taxon>
        <taxon>Candidatus Avidehalobacter</taxon>
    </lineage>
</organism>
<evidence type="ECO:0000313" key="2">
    <source>
        <dbReference type="EMBL" id="HIU11002.1"/>
    </source>
</evidence>
<dbReference type="AlphaFoldDB" id="A0A9D1HL25"/>
<evidence type="ECO:0000256" key="1">
    <source>
        <dbReference type="SAM" id="SignalP"/>
    </source>
</evidence>
<protein>
    <recommendedName>
        <fullName evidence="4">Lipoprotein</fullName>
    </recommendedName>
</protein>
<proteinExistence type="predicted"/>